<dbReference type="PANTHER" id="PTHR30126:SF5">
    <property type="entry name" value="HTH-TYPE TRANSCRIPTIONAL ACTIVATOR CMPR"/>
    <property type="match status" value="1"/>
</dbReference>
<dbReference type="Proteomes" id="UP001500392">
    <property type="component" value="Unassembled WGS sequence"/>
</dbReference>
<evidence type="ECO:0000256" key="2">
    <source>
        <dbReference type="ARBA" id="ARBA00023015"/>
    </source>
</evidence>
<dbReference type="PROSITE" id="PS50931">
    <property type="entry name" value="HTH_LYSR"/>
    <property type="match status" value="1"/>
</dbReference>
<dbReference type="EMBL" id="BAABDM010000010">
    <property type="protein sequence ID" value="GAA4104728.1"/>
    <property type="molecule type" value="Genomic_DNA"/>
</dbReference>
<organism evidence="6 7">
    <name type="scientific">Zhongshania borealis</name>
    <dbReference type="NCBI Taxonomy" id="889488"/>
    <lineage>
        <taxon>Bacteria</taxon>
        <taxon>Pseudomonadati</taxon>
        <taxon>Pseudomonadota</taxon>
        <taxon>Gammaproteobacteria</taxon>
        <taxon>Cellvibrionales</taxon>
        <taxon>Spongiibacteraceae</taxon>
        <taxon>Zhongshania</taxon>
    </lineage>
</organism>
<comment type="similarity">
    <text evidence="1">Belongs to the LysR transcriptional regulatory family.</text>
</comment>
<dbReference type="Pfam" id="PF03466">
    <property type="entry name" value="LysR_substrate"/>
    <property type="match status" value="1"/>
</dbReference>
<dbReference type="InterPro" id="IPR000847">
    <property type="entry name" value="LysR_HTH_N"/>
</dbReference>
<keyword evidence="4" id="KW-0804">Transcription</keyword>
<comment type="caution">
    <text evidence="6">The sequence shown here is derived from an EMBL/GenBank/DDBJ whole genome shotgun (WGS) entry which is preliminary data.</text>
</comment>
<dbReference type="InterPro" id="IPR005119">
    <property type="entry name" value="LysR_subst-bd"/>
</dbReference>
<dbReference type="SUPFAM" id="SSF53850">
    <property type="entry name" value="Periplasmic binding protein-like II"/>
    <property type="match status" value="1"/>
</dbReference>
<proteinExistence type="inferred from homology"/>
<sequence>MAKQSTQINRKLHRVITFRQMEVLHAVAETHGVGSAAEKLSLTQPSASMQLRKLSDHLGSPLYEVLGRKLKLTDSGALAVAATRDIFARLEQLELDLNALAGLHAGTLRIGIVTSAEYFVPHILGPFCKTYPNIDVHLAVGNHREMMKRLDENLDDLYFFADPPASEQYEALSVGANKLLLIASAKHPLAGRKALKLSDLENETLLLREDGSGSRRMLEQHLAAQDYVIPKHRVIASNEGIKHAVLAQLGIAVVSAHTLDHGASDDLVQLNVEGFPIDSQWYLLSHRDKKFSVLAQAFRDFLLDEGGQMLSEGLAYWEQHRQPRLPR</sequence>
<dbReference type="InterPro" id="IPR036390">
    <property type="entry name" value="WH_DNA-bd_sf"/>
</dbReference>
<dbReference type="Gene3D" id="1.10.10.10">
    <property type="entry name" value="Winged helix-like DNA-binding domain superfamily/Winged helix DNA-binding domain"/>
    <property type="match status" value="1"/>
</dbReference>
<accession>A0ABP7X5A7</accession>
<keyword evidence="7" id="KW-1185">Reference proteome</keyword>
<evidence type="ECO:0000259" key="5">
    <source>
        <dbReference type="PROSITE" id="PS50931"/>
    </source>
</evidence>
<name>A0ABP7X5A7_9GAMM</name>
<feature type="domain" description="HTH lysR-type" evidence="5">
    <location>
        <begin position="16"/>
        <end position="73"/>
    </location>
</feature>
<evidence type="ECO:0000256" key="1">
    <source>
        <dbReference type="ARBA" id="ARBA00009437"/>
    </source>
</evidence>
<keyword evidence="3" id="KW-0238">DNA-binding</keyword>
<dbReference type="PRINTS" id="PR00039">
    <property type="entry name" value="HTHLYSR"/>
</dbReference>
<dbReference type="Gene3D" id="3.40.190.290">
    <property type="match status" value="1"/>
</dbReference>
<protein>
    <submittedName>
        <fullName evidence="6">LysR family transcriptional regulator</fullName>
    </submittedName>
</protein>
<gene>
    <name evidence="6" type="ORF">GCM10022414_33810</name>
</gene>
<dbReference type="Pfam" id="PF00126">
    <property type="entry name" value="HTH_1"/>
    <property type="match status" value="1"/>
</dbReference>
<evidence type="ECO:0000313" key="6">
    <source>
        <dbReference type="EMBL" id="GAA4104728.1"/>
    </source>
</evidence>
<keyword evidence="2" id="KW-0805">Transcription regulation</keyword>
<evidence type="ECO:0000256" key="4">
    <source>
        <dbReference type="ARBA" id="ARBA00023163"/>
    </source>
</evidence>
<reference evidence="7" key="1">
    <citation type="journal article" date="2019" name="Int. J. Syst. Evol. Microbiol.">
        <title>The Global Catalogue of Microorganisms (GCM) 10K type strain sequencing project: providing services to taxonomists for standard genome sequencing and annotation.</title>
        <authorList>
            <consortium name="The Broad Institute Genomics Platform"/>
            <consortium name="The Broad Institute Genome Sequencing Center for Infectious Disease"/>
            <person name="Wu L."/>
            <person name="Ma J."/>
        </authorList>
    </citation>
    <scope>NUCLEOTIDE SEQUENCE [LARGE SCALE GENOMIC DNA]</scope>
    <source>
        <strain evidence="7">JCM 17304</strain>
    </source>
</reference>
<dbReference type="SUPFAM" id="SSF46785">
    <property type="entry name" value="Winged helix' DNA-binding domain"/>
    <property type="match status" value="1"/>
</dbReference>
<dbReference type="InterPro" id="IPR036388">
    <property type="entry name" value="WH-like_DNA-bd_sf"/>
</dbReference>
<evidence type="ECO:0000256" key="3">
    <source>
        <dbReference type="ARBA" id="ARBA00023125"/>
    </source>
</evidence>
<dbReference type="RefSeq" id="WP_344938327.1">
    <property type="nucleotide sequence ID" value="NZ_BAABDM010000010.1"/>
</dbReference>
<evidence type="ECO:0000313" key="7">
    <source>
        <dbReference type="Proteomes" id="UP001500392"/>
    </source>
</evidence>
<dbReference type="PANTHER" id="PTHR30126">
    <property type="entry name" value="HTH-TYPE TRANSCRIPTIONAL REGULATOR"/>
    <property type="match status" value="1"/>
</dbReference>